<dbReference type="PANTHER" id="PTHR42774">
    <property type="entry name" value="PHOSPHOTRANSFERASE SYSTEM TRANSPORT PROTEIN"/>
    <property type="match status" value="1"/>
</dbReference>
<dbReference type="Pfam" id="PF00294">
    <property type="entry name" value="PfkB"/>
    <property type="match status" value="1"/>
</dbReference>
<dbReference type="EMBL" id="VIIS01000482">
    <property type="protein sequence ID" value="KAF0308485.1"/>
    <property type="molecule type" value="Genomic_DNA"/>
</dbReference>
<evidence type="ECO:0000313" key="3">
    <source>
        <dbReference type="Proteomes" id="UP000440578"/>
    </source>
</evidence>
<comment type="caution">
    <text evidence="2">The sequence shown here is derived from an EMBL/GenBank/DDBJ whole genome shotgun (WGS) entry which is preliminary data.</text>
</comment>
<dbReference type="EMBL" id="VIIS01000482">
    <property type="protein sequence ID" value="KAF0308486.1"/>
    <property type="molecule type" value="Genomic_DNA"/>
</dbReference>
<dbReference type="InterPro" id="IPR034093">
    <property type="entry name" value="KHK"/>
</dbReference>
<proteinExistence type="predicted"/>
<dbReference type="OrthoDB" id="204058at2759"/>
<protein>
    <submittedName>
        <fullName evidence="2">Ketohexokinase</fullName>
    </submittedName>
</protein>
<name>A0A6A4WNR4_AMPAM</name>
<dbReference type="InterPro" id="IPR011611">
    <property type="entry name" value="PfkB_dom"/>
</dbReference>
<dbReference type="SUPFAM" id="SSF53613">
    <property type="entry name" value="Ribokinase-like"/>
    <property type="match status" value="1"/>
</dbReference>
<feature type="domain" description="Carbohydrate kinase PfkB" evidence="1">
    <location>
        <begin position="45"/>
        <end position="308"/>
    </location>
</feature>
<reference evidence="2 3" key="1">
    <citation type="submission" date="2019-07" db="EMBL/GenBank/DDBJ databases">
        <title>Draft genome assembly of a fouling barnacle, Amphibalanus amphitrite (Darwin, 1854): The first reference genome for Thecostraca.</title>
        <authorList>
            <person name="Kim W."/>
        </authorList>
    </citation>
    <scope>NUCLEOTIDE SEQUENCE [LARGE SCALE GENOMIC DNA]</scope>
    <source>
        <strain evidence="2">SNU_AA5</strain>
        <tissue evidence="2">Soma without cirri and trophi</tissue>
    </source>
</reference>
<dbReference type="InterPro" id="IPR029056">
    <property type="entry name" value="Ribokinase-like"/>
</dbReference>
<dbReference type="GO" id="GO:0004454">
    <property type="term" value="F:ketohexokinase activity"/>
    <property type="evidence" value="ECO:0007669"/>
    <property type="project" value="InterPro"/>
</dbReference>
<dbReference type="GO" id="GO:0006000">
    <property type="term" value="P:fructose metabolic process"/>
    <property type="evidence" value="ECO:0007669"/>
    <property type="project" value="InterPro"/>
</dbReference>
<dbReference type="PANTHER" id="PTHR42774:SF3">
    <property type="entry name" value="KETOHEXOKINASE"/>
    <property type="match status" value="1"/>
</dbReference>
<keyword evidence="3" id="KW-1185">Reference proteome</keyword>
<accession>A0A6A4WNR4</accession>
<sequence length="322" mass="35103">MPERRVMTVGMVCVDIINYVVRFPDEDTDVGSNSPLEVPGGLGNRCLDQQWCRGGNASNSATVLSLLGANAEFFGSIPQGDLTSFFEEDFRRDRVHVDRCPRLAARTPTSCVIVSAASGTRTIVHSNSDLPELPADALRRLPLREYDWIHFEGRNIANVNKMVEYVRAEREKNPELKLTISVELEKANRPELDTLFSLGEVVFISKDVAMSKGFTDMESAVRGLKARTLPGSVLICPWGELGAAACLADGSVVTSEAHRPPSVVDTVGAGDTFIAACIWRLRRGDPVNRALRTACVVAGTKVGVKGFRPLPQLLKDSGLLHE</sequence>
<keyword evidence="2" id="KW-0808">Transferase</keyword>
<keyword evidence="2" id="KW-0418">Kinase</keyword>
<evidence type="ECO:0000313" key="2">
    <source>
        <dbReference type="EMBL" id="KAF0308485.1"/>
    </source>
</evidence>
<dbReference type="InterPro" id="IPR052562">
    <property type="entry name" value="Ketohexokinase-related"/>
</dbReference>
<evidence type="ECO:0000259" key="1">
    <source>
        <dbReference type="Pfam" id="PF00294"/>
    </source>
</evidence>
<organism evidence="2 3">
    <name type="scientific">Amphibalanus amphitrite</name>
    <name type="common">Striped barnacle</name>
    <name type="synonym">Balanus amphitrite</name>
    <dbReference type="NCBI Taxonomy" id="1232801"/>
    <lineage>
        <taxon>Eukaryota</taxon>
        <taxon>Metazoa</taxon>
        <taxon>Ecdysozoa</taxon>
        <taxon>Arthropoda</taxon>
        <taxon>Crustacea</taxon>
        <taxon>Multicrustacea</taxon>
        <taxon>Cirripedia</taxon>
        <taxon>Thoracica</taxon>
        <taxon>Thoracicalcarea</taxon>
        <taxon>Balanomorpha</taxon>
        <taxon>Balanoidea</taxon>
        <taxon>Balanidae</taxon>
        <taxon>Amphibalaninae</taxon>
        <taxon>Amphibalanus</taxon>
    </lineage>
</organism>
<dbReference type="AlphaFoldDB" id="A0A6A4WNR4"/>
<dbReference type="Proteomes" id="UP000440578">
    <property type="component" value="Unassembled WGS sequence"/>
</dbReference>
<gene>
    <name evidence="2" type="primary">Khk_1</name>
    <name evidence="2" type="ORF">FJT64_020283</name>
</gene>
<dbReference type="CDD" id="cd01939">
    <property type="entry name" value="Ketohexokinase"/>
    <property type="match status" value="1"/>
</dbReference>
<dbReference type="Gene3D" id="3.40.1190.20">
    <property type="match status" value="1"/>
</dbReference>